<dbReference type="RefSeq" id="WP_259510392.1">
    <property type="nucleotide sequence ID" value="NZ_JANLCM010000002.1"/>
</dbReference>
<reference evidence="3" key="1">
    <citation type="submission" date="2022-08" db="EMBL/GenBank/DDBJ databases">
        <authorList>
            <person name="Deng Y."/>
            <person name="Han X.-F."/>
            <person name="Zhang Y.-Q."/>
        </authorList>
    </citation>
    <scope>NUCLEOTIDE SEQUENCE</scope>
    <source>
        <strain evidence="3">CPCC 205763</strain>
    </source>
</reference>
<feature type="domain" description="DnaJ homologue subfamily C member 28 conserved" evidence="2">
    <location>
        <begin position="60"/>
        <end position="126"/>
    </location>
</feature>
<name>A0ABT2GSN2_9MICO</name>
<dbReference type="Pfam" id="PF09350">
    <property type="entry name" value="DJC28_CD"/>
    <property type="match status" value="1"/>
</dbReference>
<evidence type="ECO:0000313" key="4">
    <source>
        <dbReference type="Proteomes" id="UP001165584"/>
    </source>
</evidence>
<keyword evidence="4" id="KW-1185">Reference proteome</keyword>
<dbReference type="Proteomes" id="UP001165584">
    <property type="component" value="Unassembled WGS sequence"/>
</dbReference>
<accession>A0ABT2GSN2</accession>
<feature type="region of interest" description="Disordered" evidence="1">
    <location>
        <begin position="1"/>
        <end position="47"/>
    </location>
</feature>
<feature type="region of interest" description="Disordered" evidence="1">
    <location>
        <begin position="200"/>
        <end position="229"/>
    </location>
</feature>
<proteinExistence type="predicted"/>
<gene>
    <name evidence="3" type="ORF">N1027_13505</name>
</gene>
<dbReference type="InterPro" id="IPR018961">
    <property type="entry name" value="DnaJ_homolog_subfam-C_membr-28"/>
</dbReference>
<dbReference type="EMBL" id="JANLCM010000002">
    <property type="protein sequence ID" value="MCS5719151.1"/>
    <property type="molecule type" value="Genomic_DNA"/>
</dbReference>
<evidence type="ECO:0000256" key="1">
    <source>
        <dbReference type="SAM" id="MobiDB-lite"/>
    </source>
</evidence>
<evidence type="ECO:0000313" key="3">
    <source>
        <dbReference type="EMBL" id="MCS5719151.1"/>
    </source>
</evidence>
<comment type="caution">
    <text evidence="3">The sequence shown here is derived from an EMBL/GenBank/DDBJ whole genome shotgun (WGS) entry which is preliminary data.</text>
</comment>
<organism evidence="3 4">
    <name type="scientific">Herbiconiux aconitum</name>
    <dbReference type="NCBI Taxonomy" id="2970913"/>
    <lineage>
        <taxon>Bacteria</taxon>
        <taxon>Bacillati</taxon>
        <taxon>Actinomycetota</taxon>
        <taxon>Actinomycetes</taxon>
        <taxon>Micrococcales</taxon>
        <taxon>Microbacteriaceae</taxon>
        <taxon>Herbiconiux</taxon>
    </lineage>
</organism>
<evidence type="ECO:0000259" key="2">
    <source>
        <dbReference type="Pfam" id="PF09350"/>
    </source>
</evidence>
<feature type="compositionally biased region" description="Basic and acidic residues" evidence="1">
    <location>
        <begin position="210"/>
        <end position="229"/>
    </location>
</feature>
<protein>
    <submittedName>
        <fullName evidence="3">DUF1992 domain-containing protein</fullName>
    </submittedName>
</protein>
<sequence length="229" mass="25880">MPPSDSRVNAARYRVDRLAAESAAEPTGDSETTAAGPATDEADQTHDAGAPTMEQRAQFVEIQVAQAIRRGDFDDLPGAGKPLTHLTSTHDPNWWIRRKIEREQLTGLGPPALTLRTEDAALDDRIDAAGSERAVRELLTDFNRRVVDARRQLLGGPPVITPTRDIDLEVARWHERRAARRRELDEERSRDQAAWAAMTWRERRRARRDARRDARGVDRPVTEHPHPRS</sequence>